<dbReference type="InterPro" id="IPR016374">
    <property type="entry name" value="TF_GATA-2/3"/>
</dbReference>
<feature type="compositionally biased region" description="Basic residues" evidence="12">
    <location>
        <begin position="349"/>
        <end position="362"/>
    </location>
</feature>
<evidence type="ECO:0000256" key="12">
    <source>
        <dbReference type="SAM" id="MobiDB-lite"/>
    </source>
</evidence>
<dbReference type="PROSITE" id="PS50114">
    <property type="entry name" value="GATA_ZN_FINGER_2"/>
    <property type="match status" value="2"/>
</dbReference>
<keyword evidence="5 11" id="KW-0862">Zinc</keyword>
<dbReference type="AlphaFoldDB" id="A0AAD9L533"/>
<evidence type="ECO:0000256" key="2">
    <source>
        <dbReference type="ARBA" id="ARBA00022723"/>
    </source>
</evidence>
<keyword evidence="7" id="KW-0238">DNA-binding</keyword>
<dbReference type="PANTHER" id="PTHR10071:SF281">
    <property type="entry name" value="BOX A-BINDING FACTOR-RELATED"/>
    <property type="match status" value="1"/>
</dbReference>
<keyword evidence="10" id="KW-0539">Nucleus</keyword>
<dbReference type="SUPFAM" id="SSF57716">
    <property type="entry name" value="Glucocorticoid receptor-like (DNA-binding domain)"/>
    <property type="match status" value="2"/>
</dbReference>
<dbReference type="EMBL" id="JAODUO010000309">
    <property type="protein sequence ID" value="KAK2183499.1"/>
    <property type="molecule type" value="Genomic_DNA"/>
</dbReference>
<dbReference type="Proteomes" id="UP001209878">
    <property type="component" value="Unassembled WGS sequence"/>
</dbReference>
<dbReference type="InterPro" id="IPR013088">
    <property type="entry name" value="Znf_NHR/GATA"/>
</dbReference>
<dbReference type="PIRSF" id="PIRSF003027">
    <property type="entry name" value="TF_GATA-1/2/3"/>
    <property type="match status" value="1"/>
</dbReference>
<evidence type="ECO:0000256" key="5">
    <source>
        <dbReference type="ARBA" id="ARBA00022833"/>
    </source>
</evidence>
<name>A0AAD9L533_RIDPI</name>
<dbReference type="PROSITE" id="PS00344">
    <property type="entry name" value="GATA_ZN_FINGER_1"/>
    <property type="match status" value="2"/>
</dbReference>
<dbReference type="CDD" id="cd00202">
    <property type="entry name" value="ZnF_GATA"/>
    <property type="match status" value="2"/>
</dbReference>
<keyword evidence="8" id="KW-0010">Activator</keyword>
<gene>
    <name evidence="14" type="ORF">NP493_309g01000</name>
</gene>
<comment type="subcellular location">
    <subcellularLocation>
        <location evidence="1">Nucleus</location>
    </subcellularLocation>
</comment>
<keyword evidence="15" id="KW-1185">Reference proteome</keyword>
<dbReference type="PANTHER" id="PTHR10071">
    <property type="entry name" value="TRANSCRIPTION FACTOR GATA FAMILY MEMBER"/>
    <property type="match status" value="1"/>
</dbReference>
<dbReference type="InterPro" id="IPR039355">
    <property type="entry name" value="Transcription_factor_GATA"/>
</dbReference>
<dbReference type="FunFam" id="3.30.50.10:FF:000001">
    <property type="entry name" value="GATA transcription factor (GATAd)"/>
    <property type="match status" value="1"/>
</dbReference>
<dbReference type="SMART" id="SM00401">
    <property type="entry name" value="ZnF_GATA"/>
    <property type="match status" value="2"/>
</dbReference>
<feature type="zinc finger region" description="GATA-type 2" evidence="11">
    <location>
        <begin position="302"/>
        <end position="326"/>
    </location>
</feature>
<evidence type="ECO:0000256" key="1">
    <source>
        <dbReference type="ARBA" id="ARBA00004123"/>
    </source>
</evidence>
<evidence type="ECO:0000256" key="9">
    <source>
        <dbReference type="ARBA" id="ARBA00023163"/>
    </source>
</evidence>
<dbReference type="GO" id="GO:0045165">
    <property type="term" value="P:cell fate commitment"/>
    <property type="evidence" value="ECO:0007669"/>
    <property type="project" value="TreeGrafter"/>
</dbReference>
<evidence type="ECO:0000256" key="10">
    <source>
        <dbReference type="ARBA" id="ARBA00023242"/>
    </source>
</evidence>
<evidence type="ECO:0000256" key="7">
    <source>
        <dbReference type="ARBA" id="ARBA00023125"/>
    </source>
</evidence>
<comment type="caution">
    <text evidence="14">The sequence shown here is derived from an EMBL/GenBank/DDBJ whole genome shotgun (WGS) entry which is preliminary data.</text>
</comment>
<evidence type="ECO:0000256" key="3">
    <source>
        <dbReference type="ARBA" id="ARBA00022737"/>
    </source>
</evidence>
<feature type="domain" description="GATA-type" evidence="13">
    <location>
        <begin position="296"/>
        <end position="349"/>
    </location>
</feature>
<evidence type="ECO:0000256" key="6">
    <source>
        <dbReference type="ARBA" id="ARBA00023015"/>
    </source>
</evidence>
<dbReference type="GO" id="GO:0000978">
    <property type="term" value="F:RNA polymerase II cis-regulatory region sequence-specific DNA binding"/>
    <property type="evidence" value="ECO:0007669"/>
    <property type="project" value="TreeGrafter"/>
</dbReference>
<accession>A0AAD9L533</accession>
<evidence type="ECO:0000256" key="4">
    <source>
        <dbReference type="ARBA" id="ARBA00022771"/>
    </source>
</evidence>
<evidence type="ECO:0000256" key="8">
    <source>
        <dbReference type="ARBA" id="ARBA00023159"/>
    </source>
</evidence>
<protein>
    <recommendedName>
        <fullName evidence="13">GATA-type domain-containing protein</fullName>
    </recommendedName>
</protein>
<keyword evidence="4 11" id="KW-0863">Zinc-finger</keyword>
<dbReference type="GO" id="GO:0008270">
    <property type="term" value="F:zinc ion binding"/>
    <property type="evidence" value="ECO:0007669"/>
    <property type="project" value="UniProtKB-KW"/>
</dbReference>
<dbReference type="GO" id="GO:0000122">
    <property type="term" value="P:negative regulation of transcription by RNA polymerase II"/>
    <property type="evidence" value="ECO:0007669"/>
    <property type="project" value="TreeGrafter"/>
</dbReference>
<feature type="region of interest" description="Disordered" evidence="12">
    <location>
        <begin position="349"/>
        <end position="368"/>
    </location>
</feature>
<feature type="region of interest" description="Disordered" evidence="12">
    <location>
        <begin position="1"/>
        <end position="36"/>
    </location>
</feature>
<evidence type="ECO:0000313" key="14">
    <source>
        <dbReference type="EMBL" id="KAK2183499.1"/>
    </source>
</evidence>
<feature type="zinc finger region" description="GATA-type 1" evidence="11">
    <location>
        <begin position="248"/>
        <end position="272"/>
    </location>
</feature>
<dbReference type="GO" id="GO:0005634">
    <property type="term" value="C:nucleus"/>
    <property type="evidence" value="ECO:0007669"/>
    <property type="project" value="UniProtKB-SubCell"/>
</dbReference>
<proteinExistence type="predicted"/>
<keyword evidence="2 11" id="KW-0479">Metal-binding</keyword>
<keyword evidence="9" id="KW-0804">Transcription</keyword>
<dbReference type="GO" id="GO:0045944">
    <property type="term" value="P:positive regulation of transcription by RNA polymerase II"/>
    <property type="evidence" value="ECO:0007669"/>
    <property type="project" value="TreeGrafter"/>
</dbReference>
<keyword evidence="6" id="KW-0805">Transcription regulation</keyword>
<dbReference type="PRINTS" id="PR00619">
    <property type="entry name" value="GATAZNFINGER"/>
</dbReference>
<dbReference type="GO" id="GO:0000981">
    <property type="term" value="F:DNA-binding transcription factor activity, RNA polymerase II-specific"/>
    <property type="evidence" value="ECO:0007669"/>
    <property type="project" value="InterPro"/>
</dbReference>
<evidence type="ECO:0000259" key="13">
    <source>
        <dbReference type="PROSITE" id="PS50114"/>
    </source>
</evidence>
<dbReference type="Gene3D" id="3.30.50.10">
    <property type="entry name" value="Erythroid Transcription Factor GATA-1, subunit A"/>
    <property type="match status" value="2"/>
</dbReference>
<sequence>MDMATLEQHQVPGPSPHWISRPDVSGPGNLLPGEEMGPAADMFLHSMEAVGQNHVNPASYYASPAAARAMHGYRPTSSTPSQMCRPHFHTPLHSWITDPKAMVPHAHSSWISSLAKPPSHPGAGGPLSVHPGANAMAGQGSPFFSFPPTPPKDAATPDMGLHSVAVSTEYTPDNKPTKMEVVGSGAMGSYSDSVSSSFCSPSHTAHPMASYPTYVPGGDYFHPASVFKAAAMARVRTKSRSSSEGRECVNCGATSTPLWRRDGTGHYLCNACGLYHKMNGQNRPLIKPKRRLSAARRAGTSCANCGTNTTTLWRRNQNGDPVCNACGLYYKLHNVNRPLTMKKDGIQTRNRKMSAKSKKGKKNSGDMFKPSLDKQYAAFGPCPPNLPPAMHTPMPTYMPGPGSLGGSFMGPAPAPHNPAVPCSFGGSFTSMHPPSSLGSPLSSPFTSIPSSGLNLSTNSNIVGAMA</sequence>
<evidence type="ECO:0000313" key="15">
    <source>
        <dbReference type="Proteomes" id="UP001209878"/>
    </source>
</evidence>
<feature type="domain" description="GATA-type" evidence="13">
    <location>
        <begin position="242"/>
        <end position="296"/>
    </location>
</feature>
<reference evidence="14" key="1">
    <citation type="journal article" date="2023" name="Mol. Biol. Evol.">
        <title>Third-Generation Sequencing Reveals the Adaptive Role of the Epigenome in Three Deep-Sea Polychaetes.</title>
        <authorList>
            <person name="Perez M."/>
            <person name="Aroh O."/>
            <person name="Sun Y."/>
            <person name="Lan Y."/>
            <person name="Juniper S.K."/>
            <person name="Young C.R."/>
            <person name="Angers B."/>
            <person name="Qian P.Y."/>
        </authorList>
    </citation>
    <scope>NUCLEOTIDE SEQUENCE</scope>
    <source>
        <strain evidence="14">R07B-5</strain>
    </source>
</reference>
<dbReference type="FunFam" id="3.30.50.10:FF:000032">
    <property type="entry name" value="Transcription factor GATA-3"/>
    <property type="match status" value="1"/>
</dbReference>
<evidence type="ECO:0000256" key="11">
    <source>
        <dbReference type="PIRSR" id="PIRSR003027-1"/>
    </source>
</evidence>
<dbReference type="InterPro" id="IPR000679">
    <property type="entry name" value="Znf_GATA"/>
</dbReference>
<organism evidence="14 15">
    <name type="scientific">Ridgeia piscesae</name>
    <name type="common">Tubeworm</name>
    <dbReference type="NCBI Taxonomy" id="27915"/>
    <lineage>
        <taxon>Eukaryota</taxon>
        <taxon>Metazoa</taxon>
        <taxon>Spiralia</taxon>
        <taxon>Lophotrochozoa</taxon>
        <taxon>Annelida</taxon>
        <taxon>Polychaeta</taxon>
        <taxon>Sedentaria</taxon>
        <taxon>Canalipalpata</taxon>
        <taxon>Sabellida</taxon>
        <taxon>Siboglinidae</taxon>
        <taxon>Ridgeia</taxon>
    </lineage>
</organism>
<dbReference type="Pfam" id="PF00320">
    <property type="entry name" value="GATA"/>
    <property type="match status" value="2"/>
</dbReference>
<keyword evidence="3" id="KW-0677">Repeat</keyword>